<protein>
    <submittedName>
        <fullName evidence="2">Uncharacterized protein</fullName>
    </submittedName>
</protein>
<evidence type="ECO:0000313" key="2">
    <source>
        <dbReference type="EMBL" id="NDV85616.1"/>
    </source>
</evidence>
<dbReference type="Proteomes" id="UP000476332">
    <property type="component" value="Unassembled WGS sequence"/>
</dbReference>
<evidence type="ECO:0000256" key="1">
    <source>
        <dbReference type="SAM" id="MobiDB-lite"/>
    </source>
</evidence>
<feature type="compositionally biased region" description="Low complexity" evidence="1">
    <location>
        <begin position="164"/>
        <end position="174"/>
    </location>
</feature>
<accession>A0A6L9MDA7</accession>
<dbReference type="AlphaFoldDB" id="A0A6L9MDA7"/>
<dbReference type="EMBL" id="JAAAMJ010000001">
    <property type="protein sequence ID" value="NDV85616.1"/>
    <property type="molecule type" value="Genomic_DNA"/>
</dbReference>
<comment type="caution">
    <text evidence="2">The sequence shown here is derived from an EMBL/GenBank/DDBJ whole genome shotgun (WGS) entry which is preliminary data.</text>
</comment>
<gene>
    <name evidence="2" type="ORF">GTW51_02770</name>
</gene>
<feature type="compositionally biased region" description="Pro residues" evidence="1">
    <location>
        <begin position="175"/>
        <end position="191"/>
    </location>
</feature>
<proteinExistence type="predicted"/>
<name>A0A6L9MDA7_9HYPH</name>
<organism evidence="2 3">
    <name type="scientific">Aurantimonas aggregata</name>
    <dbReference type="NCBI Taxonomy" id="2047720"/>
    <lineage>
        <taxon>Bacteria</taxon>
        <taxon>Pseudomonadati</taxon>
        <taxon>Pseudomonadota</taxon>
        <taxon>Alphaproteobacteria</taxon>
        <taxon>Hyphomicrobiales</taxon>
        <taxon>Aurantimonadaceae</taxon>
        <taxon>Aurantimonas</taxon>
    </lineage>
</organism>
<keyword evidence="3" id="KW-1185">Reference proteome</keyword>
<feature type="region of interest" description="Disordered" evidence="1">
    <location>
        <begin position="164"/>
        <end position="197"/>
    </location>
</feature>
<dbReference type="RefSeq" id="WP_163042328.1">
    <property type="nucleotide sequence ID" value="NZ_JAAAMJ010000001.1"/>
</dbReference>
<reference evidence="2 3" key="1">
    <citation type="submission" date="2020-01" db="EMBL/GenBank/DDBJ databases">
        <title>Genomes of bacteria type strains.</title>
        <authorList>
            <person name="Chen J."/>
            <person name="Zhu S."/>
            <person name="Chen J."/>
        </authorList>
    </citation>
    <scope>NUCLEOTIDE SEQUENCE [LARGE SCALE GENOMIC DNA]</scope>
    <source>
        <strain evidence="2 3">KCTC 52919</strain>
    </source>
</reference>
<sequence>MPDAPIDPPLTPEEIAESRRIAGEYFKLIEDALVGAPKPARRSKKWRPRSRPLAPSELGHANSLLPTLAMRYTLFCKRGACRRAGRCRFGERRGDAAGAANPHGAAPCFERLPEVVQFVFPYAVFRRFEPQHFRDEITLRCEKAWVDAARGRIAAAAAACEAQSEGGADAASDAAPPPPRQTEFPEPPAPRPRLTQL</sequence>
<evidence type="ECO:0000313" key="3">
    <source>
        <dbReference type="Proteomes" id="UP000476332"/>
    </source>
</evidence>